<evidence type="ECO:0000313" key="5">
    <source>
        <dbReference type="Proteomes" id="UP000304148"/>
    </source>
</evidence>
<accession>A0A383RAI7</accession>
<sequence length="188" mass="21755">MTTNKRDDILFAALHLFTVRGFDATTVPMIAEKAKVGAGTIYRYFENKEELLNSLFQECTEQFFRAVKQGFPESATVREQFHHIFVQTIHFAKENREAFSFIDSHLNPRLLDEKSLKTFEIGMDFIRHFLINGQQQRVISPLPPNALISIFYGALVKLFETIRAEVLEETQELLVGVEECCWNAIRVH</sequence>
<dbReference type="InterPro" id="IPR050109">
    <property type="entry name" value="HTH-type_TetR-like_transc_reg"/>
</dbReference>
<organism evidence="4 5">
    <name type="scientific">Paenibacillus alvei</name>
    <name type="common">Bacillus alvei</name>
    <dbReference type="NCBI Taxonomy" id="44250"/>
    <lineage>
        <taxon>Bacteria</taxon>
        <taxon>Bacillati</taxon>
        <taxon>Bacillota</taxon>
        <taxon>Bacilli</taxon>
        <taxon>Bacillales</taxon>
        <taxon>Paenibacillaceae</taxon>
        <taxon>Paenibacillus</taxon>
    </lineage>
</organism>
<keyword evidence="1 2" id="KW-0238">DNA-binding</keyword>
<gene>
    <name evidence="4" type="primary">bscR</name>
    <name evidence="4" type="ORF">PBLR_12225</name>
</gene>
<dbReference type="RefSeq" id="WP_138185817.1">
    <property type="nucleotide sequence ID" value="NZ_LS992241.1"/>
</dbReference>
<dbReference type="Gene3D" id="1.10.357.10">
    <property type="entry name" value="Tetracycline Repressor, domain 2"/>
    <property type="match status" value="1"/>
</dbReference>
<evidence type="ECO:0000313" key="4">
    <source>
        <dbReference type="EMBL" id="SYX83803.1"/>
    </source>
</evidence>
<dbReference type="PANTHER" id="PTHR30055:SF207">
    <property type="entry name" value="HTH-TYPE TRANSCRIPTIONAL REPRESSOR FATR"/>
    <property type="match status" value="1"/>
</dbReference>
<evidence type="ECO:0000259" key="3">
    <source>
        <dbReference type="PROSITE" id="PS50977"/>
    </source>
</evidence>
<protein>
    <submittedName>
        <fullName evidence="4">Transcriptional regulator for cypB</fullName>
    </submittedName>
</protein>
<dbReference type="GO" id="GO:0003700">
    <property type="term" value="F:DNA-binding transcription factor activity"/>
    <property type="evidence" value="ECO:0007669"/>
    <property type="project" value="TreeGrafter"/>
</dbReference>
<reference evidence="5" key="1">
    <citation type="submission" date="2018-08" db="EMBL/GenBank/DDBJ databases">
        <authorList>
            <person name="Chevrot R."/>
        </authorList>
    </citation>
    <scope>NUCLEOTIDE SEQUENCE [LARGE SCALE GENOMIC DNA]</scope>
</reference>
<dbReference type="PROSITE" id="PS01081">
    <property type="entry name" value="HTH_TETR_1"/>
    <property type="match status" value="1"/>
</dbReference>
<name>A0A383RAI7_PAEAL</name>
<dbReference type="InterPro" id="IPR032551">
    <property type="entry name" value="BscR_C"/>
</dbReference>
<proteinExistence type="predicted"/>
<dbReference type="SUPFAM" id="SSF46689">
    <property type="entry name" value="Homeodomain-like"/>
    <property type="match status" value="1"/>
</dbReference>
<dbReference type="Proteomes" id="UP000304148">
    <property type="component" value="Chromosome"/>
</dbReference>
<dbReference type="EMBL" id="LS992241">
    <property type="protein sequence ID" value="SYX83803.1"/>
    <property type="molecule type" value="Genomic_DNA"/>
</dbReference>
<feature type="domain" description="HTH tetR-type" evidence="3">
    <location>
        <begin position="3"/>
        <end position="63"/>
    </location>
</feature>
<feature type="DNA-binding region" description="H-T-H motif" evidence="2">
    <location>
        <begin position="26"/>
        <end position="45"/>
    </location>
</feature>
<dbReference type="GO" id="GO:0000976">
    <property type="term" value="F:transcription cis-regulatory region binding"/>
    <property type="evidence" value="ECO:0007669"/>
    <property type="project" value="TreeGrafter"/>
</dbReference>
<dbReference type="PROSITE" id="PS50977">
    <property type="entry name" value="HTH_TETR_2"/>
    <property type="match status" value="1"/>
</dbReference>
<evidence type="ECO:0000256" key="1">
    <source>
        <dbReference type="ARBA" id="ARBA00023125"/>
    </source>
</evidence>
<evidence type="ECO:0000256" key="2">
    <source>
        <dbReference type="PROSITE-ProRule" id="PRU00335"/>
    </source>
</evidence>
<dbReference type="PANTHER" id="PTHR30055">
    <property type="entry name" value="HTH-TYPE TRANSCRIPTIONAL REGULATOR RUTR"/>
    <property type="match status" value="1"/>
</dbReference>
<dbReference type="Pfam" id="PF16295">
    <property type="entry name" value="TetR_C_10"/>
    <property type="match status" value="1"/>
</dbReference>
<dbReference type="InterPro" id="IPR001647">
    <property type="entry name" value="HTH_TetR"/>
</dbReference>
<dbReference type="PRINTS" id="PR00455">
    <property type="entry name" value="HTHTETR"/>
</dbReference>
<dbReference type="InterPro" id="IPR023772">
    <property type="entry name" value="DNA-bd_HTH_TetR-type_CS"/>
</dbReference>
<dbReference type="Pfam" id="PF00440">
    <property type="entry name" value="TetR_N"/>
    <property type="match status" value="1"/>
</dbReference>
<dbReference type="AlphaFoldDB" id="A0A383RAI7"/>
<dbReference type="InterPro" id="IPR009057">
    <property type="entry name" value="Homeodomain-like_sf"/>
</dbReference>